<dbReference type="Proteomes" id="UP000193870">
    <property type="component" value="Unassembled WGS sequence"/>
</dbReference>
<evidence type="ECO:0000313" key="2">
    <source>
        <dbReference type="EMBL" id="SLN55050.1"/>
    </source>
</evidence>
<dbReference type="PROSITE" id="PS51257">
    <property type="entry name" value="PROKAR_LIPOPROTEIN"/>
    <property type="match status" value="1"/>
</dbReference>
<reference evidence="2 3" key="1">
    <citation type="submission" date="2017-03" db="EMBL/GenBank/DDBJ databases">
        <authorList>
            <person name="Afonso C.L."/>
            <person name="Miller P.J."/>
            <person name="Scott M.A."/>
            <person name="Spackman E."/>
            <person name="Goraichik I."/>
            <person name="Dimitrov K.M."/>
            <person name="Suarez D.L."/>
            <person name="Swayne D.E."/>
        </authorList>
    </citation>
    <scope>NUCLEOTIDE SEQUENCE [LARGE SCALE GENOMIC DNA]</scope>
    <source>
        <strain evidence="2 3">CECT 7066</strain>
    </source>
</reference>
<sequence length="525" mass="55448">MAQSNKILTVSYGTFSCTLEGFDNPFAAMQSIAEYFRDLAADDRYFGAEPPQPDAQMLHQIAEREVRHRVDARMADGGLVLRQVAEPDETGAGPVPEATAPTTSQPSVENAEAADLTTSHANRADLEPPLAEADPATPTHREPEAGQPAAKAPSDVPDTSGEPAGIGHVELANLRPTIAPAEKISDGQAAASHEDDPDDEGKSTAEEPEDWVELDVEGDDGVPRVVGMSRAQFQTALANGDLVEVEDDEAETSEMASEDTIHRILAETSLNDADAAALAADLAAVGLETGKVDVDAAEDGSAQTGESGDRTVSRLLDETDAQMGDTEGHRRRAAIQHLRAAVAATKADGGLRDRTPGQDVSIQKFRDDLQKAVQPSATATGDGAENPLGPLVLVSSQRVDRRLEPVRPSRPLHDDPAPDSPKEASDPQDQATFADFAAKLGARELPDLLEAAAAYSKIIEGQEGAPRPVLIQRATAIAPAGTTTREDGLKSFGQLLRAGRLRKIDSGRFALADDAEMAEKARAAQ</sequence>
<keyword evidence="3" id="KW-1185">Reference proteome</keyword>
<gene>
    <name evidence="2" type="ORF">PAM7066_02622</name>
</gene>
<protein>
    <recommendedName>
        <fullName evidence="4">Lipoprotein</fullName>
    </recommendedName>
</protein>
<feature type="region of interest" description="Disordered" evidence="1">
    <location>
        <begin position="88"/>
        <end position="215"/>
    </location>
</feature>
<feature type="compositionally biased region" description="Basic and acidic residues" evidence="1">
    <location>
        <begin position="398"/>
        <end position="425"/>
    </location>
</feature>
<evidence type="ECO:0000313" key="3">
    <source>
        <dbReference type="Proteomes" id="UP000193870"/>
    </source>
</evidence>
<feature type="compositionally biased region" description="Acidic residues" evidence="1">
    <location>
        <begin position="206"/>
        <end position="215"/>
    </location>
</feature>
<dbReference type="EMBL" id="FWFV01000007">
    <property type="protein sequence ID" value="SLN55050.1"/>
    <property type="molecule type" value="Genomic_DNA"/>
</dbReference>
<accession>A0A1Y5T3G4</accession>
<dbReference type="STRING" id="315423.SAMN04488020_107149"/>
<dbReference type="AlphaFoldDB" id="A0A1Y5T3G4"/>
<dbReference type="OrthoDB" id="7798282at2"/>
<name>A0A1Y5T3G4_9RHOB</name>
<organism evidence="2 3">
    <name type="scientific">Palleronia marisminoris</name>
    <dbReference type="NCBI Taxonomy" id="315423"/>
    <lineage>
        <taxon>Bacteria</taxon>
        <taxon>Pseudomonadati</taxon>
        <taxon>Pseudomonadota</taxon>
        <taxon>Alphaproteobacteria</taxon>
        <taxon>Rhodobacterales</taxon>
        <taxon>Roseobacteraceae</taxon>
        <taxon>Palleronia</taxon>
    </lineage>
</organism>
<feature type="region of interest" description="Disordered" evidence="1">
    <location>
        <begin position="369"/>
        <end position="435"/>
    </location>
</feature>
<evidence type="ECO:0000256" key="1">
    <source>
        <dbReference type="SAM" id="MobiDB-lite"/>
    </source>
</evidence>
<proteinExistence type="predicted"/>
<dbReference type="RefSeq" id="WP_085854618.1">
    <property type="nucleotide sequence ID" value="NZ_FOPF01000007.1"/>
</dbReference>
<evidence type="ECO:0008006" key="4">
    <source>
        <dbReference type="Google" id="ProtNLM"/>
    </source>
</evidence>